<comment type="caution">
    <text evidence="1">The sequence shown here is derived from an EMBL/GenBank/DDBJ whole genome shotgun (WGS) entry which is preliminary data.</text>
</comment>
<dbReference type="eggNOG" id="COG4550">
    <property type="taxonomic scope" value="Bacteria"/>
</dbReference>
<evidence type="ECO:0000313" key="1">
    <source>
        <dbReference type="EMBL" id="KRN54692.1"/>
    </source>
</evidence>
<sequence length="130" mass="15116">MFRKEPESLLDEATKETLEKLTQLLQKNETIQTYQQIEAKAQNHAHLNELIEQIKIKQKEAVAFNHYGKPEAEKIAIREAEQLTREFNEHIVVTSYQDSLVEADDLLQQLIGTIQDELVKEIEEKLTELS</sequence>
<reference evidence="1 2" key="1">
    <citation type="journal article" date="2015" name="Genome Announc.">
        <title>Expanding the biotechnology potential of lactobacilli through comparative genomics of 213 strains and associated genera.</title>
        <authorList>
            <person name="Sun Z."/>
            <person name="Harris H.M."/>
            <person name="McCann A."/>
            <person name="Guo C."/>
            <person name="Argimon S."/>
            <person name="Zhang W."/>
            <person name="Yang X."/>
            <person name="Jeffery I.B."/>
            <person name="Cooney J.C."/>
            <person name="Kagawa T.F."/>
            <person name="Liu W."/>
            <person name="Song Y."/>
            <person name="Salvetti E."/>
            <person name="Wrobel A."/>
            <person name="Rasinkangas P."/>
            <person name="Parkhill J."/>
            <person name="Rea M.C."/>
            <person name="O'Sullivan O."/>
            <person name="Ritari J."/>
            <person name="Douillard F.P."/>
            <person name="Paul Ross R."/>
            <person name="Yang R."/>
            <person name="Briner A.E."/>
            <person name="Felis G.E."/>
            <person name="de Vos W.M."/>
            <person name="Barrangou R."/>
            <person name="Klaenhammer T.R."/>
            <person name="Caufield P.W."/>
            <person name="Cui Y."/>
            <person name="Zhang H."/>
            <person name="O'Toole P.W."/>
        </authorList>
    </citation>
    <scope>NUCLEOTIDE SEQUENCE [LARGE SCALE GENOMIC DNA]</scope>
    <source>
        <strain evidence="1 2">DSM 20623</strain>
    </source>
</reference>
<dbReference type="InterPro" id="IPR052767">
    <property type="entry name" value="Bact_com_dev_regulator"/>
</dbReference>
<dbReference type="GeneID" id="89589268"/>
<dbReference type="AlphaFoldDB" id="A0A0R2HXQ9"/>
<dbReference type="InterPro" id="IPR010368">
    <property type="entry name" value="Com_YlbF"/>
</dbReference>
<keyword evidence="2" id="KW-1185">Reference proteome</keyword>
<dbReference type="InterPro" id="IPR016783">
    <property type="entry name" value="Biofilm_formation_YmcA"/>
</dbReference>
<dbReference type="EMBL" id="JQBS01000035">
    <property type="protein sequence ID" value="KRN54692.1"/>
    <property type="molecule type" value="Genomic_DNA"/>
</dbReference>
<evidence type="ECO:0000313" key="2">
    <source>
        <dbReference type="Proteomes" id="UP000051658"/>
    </source>
</evidence>
<dbReference type="RefSeq" id="WP_034568931.1">
    <property type="nucleotide sequence ID" value="NZ_JQBS01000035.1"/>
</dbReference>
<dbReference type="PATRIC" id="fig|1449336.4.peg.2316"/>
<dbReference type="Proteomes" id="UP000051658">
    <property type="component" value="Unassembled WGS sequence"/>
</dbReference>
<gene>
    <name evidence="1" type="ORF">IV74_GL002278</name>
</gene>
<accession>A0A0R2HXQ9</accession>
<dbReference type="PANTHER" id="PTHR38448">
    <property type="entry name" value="REGULATORY PROTEIN YLBF-RELATED"/>
    <property type="match status" value="1"/>
</dbReference>
<dbReference type="PIRSF" id="PIRSF021287">
    <property type="entry name" value="Biofilm_formation_YmcA"/>
    <property type="match status" value="1"/>
</dbReference>
<organism evidence="1 2">
    <name type="scientific">Carnobacterium divergens DSM 20623</name>
    <dbReference type="NCBI Taxonomy" id="1449336"/>
    <lineage>
        <taxon>Bacteria</taxon>
        <taxon>Bacillati</taxon>
        <taxon>Bacillota</taxon>
        <taxon>Bacilli</taxon>
        <taxon>Lactobacillales</taxon>
        <taxon>Carnobacteriaceae</taxon>
        <taxon>Carnobacterium</taxon>
    </lineage>
</organism>
<proteinExistence type="predicted"/>
<dbReference type="InterPro" id="IPR023378">
    <property type="entry name" value="YheA/YmcA-like_dom_sf"/>
</dbReference>
<evidence type="ECO:0008006" key="3">
    <source>
        <dbReference type="Google" id="ProtNLM"/>
    </source>
</evidence>
<name>A0A0R2HXQ9_CARDV</name>
<dbReference type="SUPFAM" id="SSF158622">
    <property type="entry name" value="YheA/YmcA-like"/>
    <property type="match status" value="1"/>
</dbReference>
<dbReference type="Pfam" id="PF06133">
    <property type="entry name" value="Com_YlbF"/>
    <property type="match status" value="1"/>
</dbReference>
<protein>
    <recommendedName>
        <fullName evidence="3">YmcA protein</fullName>
    </recommendedName>
</protein>
<dbReference type="Gene3D" id="1.20.1500.10">
    <property type="entry name" value="YheA/YmcA-like"/>
    <property type="match status" value="1"/>
</dbReference>
<dbReference type="PANTHER" id="PTHR38448:SF1">
    <property type="entry name" value="YLBF FAMILY REGULATOR"/>
    <property type="match status" value="1"/>
</dbReference>